<protein>
    <submittedName>
        <fullName evidence="1">Uncharacterized protein</fullName>
    </submittedName>
</protein>
<dbReference type="EMBL" id="JPWJ01000001">
    <property type="protein sequence ID" value="RCK53153.1"/>
    <property type="molecule type" value="Genomic_DNA"/>
</dbReference>
<organism evidence="1 2">
    <name type="scientific">Thalassospira xiamenensis</name>
    <dbReference type="NCBI Taxonomy" id="220697"/>
    <lineage>
        <taxon>Bacteria</taxon>
        <taxon>Pseudomonadati</taxon>
        <taxon>Pseudomonadota</taxon>
        <taxon>Alphaproteobacteria</taxon>
        <taxon>Rhodospirillales</taxon>
        <taxon>Thalassospiraceae</taxon>
        <taxon>Thalassospira</taxon>
    </lineage>
</organism>
<name>A0A367XHK9_9PROT</name>
<comment type="caution">
    <text evidence="1">The sequence shown here is derived from an EMBL/GenBank/DDBJ whole genome shotgun (WGS) entry which is preliminary data.</text>
</comment>
<dbReference type="PROSITE" id="PS51257">
    <property type="entry name" value="PROKAR_LIPOPROTEIN"/>
    <property type="match status" value="1"/>
</dbReference>
<reference evidence="1 2" key="1">
    <citation type="submission" date="2014-07" db="EMBL/GenBank/DDBJ databases">
        <title>Draft genome sequence of Thalassospira xiamenensis IB13.</title>
        <authorList>
            <person name="Lai Q."/>
            <person name="Shao Z."/>
        </authorList>
    </citation>
    <scope>NUCLEOTIDE SEQUENCE [LARGE SCALE GENOMIC DNA]</scope>
    <source>
        <strain evidence="1 2">IB13</strain>
    </source>
</reference>
<evidence type="ECO:0000313" key="1">
    <source>
        <dbReference type="EMBL" id="RCK53153.1"/>
    </source>
</evidence>
<proteinExistence type="predicted"/>
<accession>A0A367XHK9</accession>
<dbReference type="Proteomes" id="UP000252266">
    <property type="component" value="Unassembled WGS sequence"/>
</dbReference>
<gene>
    <name evidence="1" type="ORF">TH44_02820</name>
</gene>
<sequence>MNRVTPAEITAKAEPIANRMSGTVGGVSQSCRGPRSVQFFYDDPLRTPITDLRTRFLSADENVLAQTRTYHPLNFGARDGDTSLPPVRLQTGVAEQQDLPHDPLIIDTGAMPDIESAADDAWELEKAIVADLWHFEASMTRVFQPYVDEWNRDGALGAAGSFVDGVGNGISAWWDGEKDFWGSAWGWLRSTTSQAALTAWDSLSNPVDTTQSIGRAVWDGAQEAYGHLETLVEVLRALLTGDIDAFFSKAQLLEALKNAQGAIGEFGQLMHDAFENGVEWLNSLIEMIRRTPVLGLIANTAMRVITMMTPNFWAEMIGTGGGFVIPEIIMWLIGLLIGGLAAASGAGAAPAVAALGARAASVAAKIRKLLKGSGRTFSAVNRFLDLLRPIIDQIGPLGRKLRDSIAEVQRGVIDKTQQLFRRTRYWREKLDDLARQGHGPQRHEGDVTEEMLWNRAYHNIDPMTGTTVDYDRFLKKYGVVYDSDLHGREPDVVNINVPGKGNLAINWNKVRHVSGDHATKFNTPADYVRAYEEVLKSAEYKAFLTGADQDQLVLRSLKLSDVFGSNFQARVKGYSVAGGQKNPVTHTGTTFAETVFGNDTKVVAIFEKDANGIPQLKTMYPDP</sequence>
<dbReference type="AlphaFoldDB" id="A0A367XHK9"/>
<evidence type="ECO:0000313" key="2">
    <source>
        <dbReference type="Proteomes" id="UP000252266"/>
    </source>
</evidence>